<dbReference type="EMBL" id="JBAWKC010000001">
    <property type="protein sequence ID" value="MFH6767806.1"/>
    <property type="molecule type" value="Genomic_DNA"/>
</dbReference>
<dbReference type="CDD" id="cd12956">
    <property type="entry name" value="CBM_SusE-F_like"/>
    <property type="match status" value="2"/>
</dbReference>
<feature type="signal peptide" evidence="1">
    <location>
        <begin position="1"/>
        <end position="22"/>
    </location>
</feature>
<accession>A0ABW7MLV8</accession>
<dbReference type="InterPro" id="IPR013783">
    <property type="entry name" value="Ig-like_fold"/>
</dbReference>
<evidence type="ECO:0000313" key="3">
    <source>
        <dbReference type="EMBL" id="MFH6767806.1"/>
    </source>
</evidence>
<sequence length="449" mass="47840">MKKIKILLVLIVAVLGFNSCEKDELVFTAKAPGEFAFTNNFLPQYVLTSATSANIGERFTWESQNFEVPTAVNYELQGSVSGDFTDLIVIGSTSGNDQAVTVGKLLSMAADAGLDNDPNTEDPNTGDVYFRLRAYSGANAIETLSSVQTLTLFLPEIVDTGGGFAISSWGVVGSGYNDWGGAGPDGTFYTTAAAGVIVSYVNLVTGDIKFRENNEWVGDVGDANLDGILDSDPDNNIAVTAGDYKITIDTNDMSYTIEPFSWGVVGSGYNDWGNAGDDAKFHYDYTTDTFKVGVQLIDGDIKIRPLNTWSGDLGDANLDGILDADADNNIAVTAGHYLITMDLKDNSYSIVAAPVWGVVGSGYNDWGNAGADAALTEIQPGVMFGDDITLIDGEIKFRADNTWDGDLGDNAPADGILEAGDNIPVTAGNYVISIDFNDPDGPRYHLTKR</sequence>
<protein>
    <submittedName>
        <fullName evidence="3">SusE domain-containing protein</fullName>
    </submittedName>
</protein>
<feature type="domain" description="SusE outer membrane protein" evidence="2">
    <location>
        <begin position="30"/>
        <end position="131"/>
    </location>
</feature>
<name>A0ABW7MLV8_9FLAO</name>
<reference evidence="3 4" key="1">
    <citation type="submission" date="2024-02" db="EMBL/GenBank/DDBJ databases">
        <title>A Gaetbulibacter species isolated from tidal flats and genomic insights of their niches.</title>
        <authorList>
            <person name="Ye Y."/>
        </authorList>
    </citation>
    <scope>NUCLEOTIDE SEQUENCE [LARGE SCALE GENOMIC DNA]</scope>
    <source>
        <strain evidence="3 4">KEM-8</strain>
    </source>
</reference>
<comment type="caution">
    <text evidence="3">The sequence shown here is derived from an EMBL/GenBank/DDBJ whole genome shotgun (WGS) entry which is preliminary data.</text>
</comment>
<evidence type="ECO:0000256" key="1">
    <source>
        <dbReference type="SAM" id="SignalP"/>
    </source>
</evidence>
<dbReference type="Pfam" id="PF14292">
    <property type="entry name" value="SusE"/>
    <property type="match status" value="1"/>
</dbReference>
<dbReference type="RefSeq" id="WP_395437087.1">
    <property type="nucleotide sequence ID" value="NZ_JBAWKC010000001.1"/>
</dbReference>
<gene>
    <name evidence="3" type="ORF">V8G56_03580</name>
</gene>
<organism evidence="3 4">
    <name type="scientific">Gaetbulibacter aquiaggeris</name>
    <dbReference type="NCBI Taxonomy" id="1735373"/>
    <lineage>
        <taxon>Bacteria</taxon>
        <taxon>Pseudomonadati</taxon>
        <taxon>Bacteroidota</taxon>
        <taxon>Flavobacteriia</taxon>
        <taxon>Flavobacteriales</taxon>
        <taxon>Flavobacteriaceae</taxon>
        <taxon>Gaetbulibacter</taxon>
    </lineage>
</organism>
<proteinExistence type="predicted"/>
<dbReference type="Proteomes" id="UP001610104">
    <property type="component" value="Unassembled WGS sequence"/>
</dbReference>
<keyword evidence="4" id="KW-1185">Reference proteome</keyword>
<feature type="chain" id="PRO_5045970206" evidence="1">
    <location>
        <begin position="23"/>
        <end position="449"/>
    </location>
</feature>
<dbReference type="Gene3D" id="2.60.40.3620">
    <property type="match status" value="3"/>
</dbReference>
<evidence type="ECO:0000259" key="2">
    <source>
        <dbReference type="Pfam" id="PF14292"/>
    </source>
</evidence>
<keyword evidence="1" id="KW-0732">Signal</keyword>
<dbReference type="InterPro" id="IPR025970">
    <property type="entry name" value="SusE"/>
</dbReference>
<dbReference type="Gene3D" id="2.60.40.10">
    <property type="entry name" value="Immunoglobulins"/>
    <property type="match status" value="1"/>
</dbReference>
<evidence type="ECO:0000313" key="4">
    <source>
        <dbReference type="Proteomes" id="UP001610104"/>
    </source>
</evidence>